<feature type="transmembrane region" description="Helical" evidence="7">
    <location>
        <begin position="423"/>
        <end position="445"/>
    </location>
</feature>
<comment type="caution">
    <text evidence="8">The sequence shown here is derived from an EMBL/GenBank/DDBJ whole genome shotgun (WGS) entry which is preliminary data.</text>
</comment>
<dbReference type="GO" id="GO:0005886">
    <property type="term" value="C:plasma membrane"/>
    <property type="evidence" value="ECO:0007669"/>
    <property type="project" value="TreeGrafter"/>
</dbReference>
<evidence type="ECO:0000256" key="1">
    <source>
        <dbReference type="ARBA" id="ARBA00004141"/>
    </source>
</evidence>
<keyword evidence="3 7" id="KW-0812">Transmembrane</keyword>
<evidence type="ECO:0000256" key="4">
    <source>
        <dbReference type="ARBA" id="ARBA00022989"/>
    </source>
</evidence>
<gene>
    <name evidence="8" type="ORF">EW145_g3536</name>
</gene>
<dbReference type="PROSITE" id="PS50283">
    <property type="entry name" value="NA_SOLUT_SYMP_3"/>
    <property type="match status" value="1"/>
</dbReference>
<evidence type="ECO:0000256" key="5">
    <source>
        <dbReference type="ARBA" id="ARBA00023136"/>
    </source>
</evidence>
<evidence type="ECO:0000256" key="7">
    <source>
        <dbReference type="SAM" id="Phobius"/>
    </source>
</evidence>
<feature type="transmembrane region" description="Helical" evidence="7">
    <location>
        <begin position="125"/>
        <end position="152"/>
    </location>
</feature>
<dbReference type="AlphaFoldDB" id="A0A4S4L8P6"/>
<dbReference type="InterPro" id="IPR031155">
    <property type="entry name" value="DUR"/>
</dbReference>
<feature type="transmembrane region" description="Helical" evidence="7">
    <location>
        <begin position="164"/>
        <end position="184"/>
    </location>
</feature>
<accession>A0A4S4L8P6</accession>
<proteinExistence type="inferred from homology"/>
<dbReference type="GO" id="GO:0015204">
    <property type="term" value="F:urea transmembrane transporter activity"/>
    <property type="evidence" value="ECO:0007669"/>
    <property type="project" value="InterPro"/>
</dbReference>
<feature type="transmembrane region" description="Helical" evidence="7">
    <location>
        <begin position="452"/>
        <end position="476"/>
    </location>
</feature>
<dbReference type="InterPro" id="IPR001734">
    <property type="entry name" value="Na/solute_symporter"/>
</dbReference>
<feature type="transmembrane region" description="Helical" evidence="7">
    <location>
        <begin position="609"/>
        <end position="633"/>
    </location>
</feature>
<evidence type="ECO:0000256" key="6">
    <source>
        <dbReference type="RuleBase" id="RU362091"/>
    </source>
</evidence>
<feature type="transmembrane region" description="Helical" evidence="7">
    <location>
        <begin position="578"/>
        <end position="597"/>
    </location>
</feature>
<evidence type="ECO:0000256" key="2">
    <source>
        <dbReference type="ARBA" id="ARBA00006434"/>
    </source>
</evidence>
<feature type="transmembrane region" description="Helical" evidence="7">
    <location>
        <begin position="286"/>
        <end position="308"/>
    </location>
</feature>
<feature type="transmembrane region" description="Helical" evidence="7">
    <location>
        <begin position="395"/>
        <end position="417"/>
    </location>
</feature>
<keyword evidence="5 7" id="KW-0472">Membrane</keyword>
<feature type="transmembrane region" description="Helical" evidence="7">
    <location>
        <begin position="349"/>
        <end position="374"/>
    </location>
</feature>
<keyword evidence="4 7" id="KW-1133">Transmembrane helix</keyword>
<evidence type="ECO:0008006" key="10">
    <source>
        <dbReference type="Google" id="ProtNLM"/>
    </source>
</evidence>
<feature type="transmembrane region" description="Helical" evidence="7">
    <location>
        <begin position="488"/>
        <end position="508"/>
    </location>
</feature>
<keyword evidence="9" id="KW-1185">Reference proteome</keyword>
<dbReference type="InterPro" id="IPR038377">
    <property type="entry name" value="Na/Glc_symporter_sf"/>
</dbReference>
<feature type="transmembrane region" description="Helical" evidence="7">
    <location>
        <begin position="82"/>
        <end position="104"/>
    </location>
</feature>
<evidence type="ECO:0000313" key="8">
    <source>
        <dbReference type="EMBL" id="THH07208.1"/>
    </source>
</evidence>
<feature type="transmembrane region" description="Helical" evidence="7">
    <location>
        <begin position="248"/>
        <end position="266"/>
    </location>
</feature>
<dbReference type="PANTHER" id="PTHR46154:SF2">
    <property type="entry name" value="SOLUTE SYMPORTER FAMILY TRANSPORTER (AFU_ORTHOLOGUE AFUA_6G03200)"/>
    <property type="match status" value="1"/>
</dbReference>
<reference evidence="8 9" key="1">
    <citation type="submission" date="2019-02" db="EMBL/GenBank/DDBJ databases">
        <title>Genome sequencing of the rare red list fungi Phellinidium pouzarii.</title>
        <authorList>
            <person name="Buettner E."/>
            <person name="Kellner H."/>
        </authorList>
    </citation>
    <scope>NUCLEOTIDE SEQUENCE [LARGE SCALE GENOMIC DNA]</scope>
    <source>
        <strain evidence="8 9">DSM 108285</strain>
    </source>
</reference>
<dbReference type="Pfam" id="PF00474">
    <property type="entry name" value="SSF"/>
    <property type="match status" value="1"/>
</dbReference>
<organism evidence="8 9">
    <name type="scientific">Phellinidium pouzarii</name>
    <dbReference type="NCBI Taxonomy" id="167371"/>
    <lineage>
        <taxon>Eukaryota</taxon>
        <taxon>Fungi</taxon>
        <taxon>Dikarya</taxon>
        <taxon>Basidiomycota</taxon>
        <taxon>Agaricomycotina</taxon>
        <taxon>Agaricomycetes</taxon>
        <taxon>Hymenochaetales</taxon>
        <taxon>Hymenochaetaceae</taxon>
        <taxon>Phellinidium</taxon>
    </lineage>
</organism>
<sequence length="658" mass="70487">MANGEFVAYLPQSSGYAIILGGGFGFALFMLILSWLQSKFTATSPFETEEFSSASRSVKPGLVCSGIVSAWTWSATLMVSSLVVYQFGISGGWCVQIIFFSVIASKVKENANGARTFLEIVKVRFGTPAHITFLFYAVFTSLMVSAILLLGGSATISALTGMDIRAATMLLPFGVVAFVIVGGLRSTFVSDYAHTSIVFIIIWLFLYTACGSSDLIGSPSTLHSLLVKAAELNPVNGNLNGSYLLSQVLYVHAAISVTIGSSTVFLDQSYWQRAIASNPEGTTKAYVLGGISWFSVPLAFGTTMGLSARALQDNPVFPTYPAPLSAAQQGAGLVAPAAAVALLGRSGAIAMLIITYMAVTSACSAQLISVSSIFTYDVYRTYWKPKATARQMLRIAHICIAVWGLWISVWCVILNAGNVNMNFVFYFCGTIIGAPVVPVMLTVLWSKLSATAVIAGSIGGTSLALIAWILTCRYFYGTVNVTFLVDSYSSLAGNVTSICSGALIAFVISMIKPDKYDFSGTRSIKIIGSIDNDSDTVLTAQTVDVSVDEKKDSVTPSLEDSDIERNEARPAPADVKKAFWWSTALILAMSVFIPIPLGASKYIFSPGFFTAWMVVVMIWSFFAGFCCIILPVWESRDALKRIFFGLAAAAMAKGKKSP</sequence>
<protein>
    <recommendedName>
        <fullName evidence="10">Urea active transporter</fullName>
    </recommendedName>
</protein>
<evidence type="ECO:0000256" key="3">
    <source>
        <dbReference type="ARBA" id="ARBA00022692"/>
    </source>
</evidence>
<dbReference type="Gene3D" id="1.20.1730.10">
    <property type="entry name" value="Sodium/glucose cotransporter"/>
    <property type="match status" value="1"/>
</dbReference>
<dbReference type="CDD" id="cd11476">
    <property type="entry name" value="SLC5sbd_DUR3"/>
    <property type="match status" value="1"/>
</dbReference>
<comment type="subcellular location">
    <subcellularLocation>
        <location evidence="1">Membrane</location>
        <topology evidence="1">Multi-pass membrane protein</topology>
    </subcellularLocation>
</comment>
<dbReference type="OrthoDB" id="6132759at2759"/>
<dbReference type="PANTHER" id="PTHR46154">
    <property type="match status" value="1"/>
</dbReference>
<feature type="transmembrane region" description="Helical" evidence="7">
    <location>
        <begin position="15"/>
        <end position="36"/>
    </location>
</feature>
<dbReference type="EMBL" id="SGPK01000154">
    <property type="protein sequence ID" value="THH07208.1"/>
    <property type="molecule type" value="Genomic_DNA"/>
</dbReference>
<comment type="similarity">
    <text evidence="2 6">Belongs to the sodium:solute symporter (SSF) (TC 2.A.21) family.</text>
</comment>
<evidence type="ECO:0000313" key="9">
    <source>
        <dbReference type="Proteomes" id="UP000308199"/>
    </source>
</evidence>
<feature type="transmembrane region" description="Helical" evidence="7">
    <location>
        <begin position="196"/>
        <end position="216"/>
    </location>
</feature>
<name>A0A4S4L8P6_9AGAM</name>
<dbReference type="Proteomes" id="UP000308199">
    <property type="component" value="Unassembled WGS sequence"/>
</dbReference>